<dbReference type="SUPFAM" id="SSF51905">
    <property type="entry name" value="FAD/NAD(P)-binding domain"/>
    <property type="match status" value="1"/>
</dbReference>
<dbReference type="EMBL" id="JAGGJU010000002">
    <property type="protein sequence ID" value="MBP1849362.1"/>
    <property type="molecule type" value="Genomic_DNA"/>
</dbReference>
<dbReference type="PANTHER" id="PTHR13847:SF281">
    <property type="entry name" value="FAD DEPENDENT OXIDOREDUCTASE DOMAIN-CONTAINING PROTEIN"/>
    <property type="match status" value="1"/>
</dbReference>
<name>A0ABS4DUJ1_9HYPH</name>
<dbReference type="Gene3D" id="3.30.9.10">
    <property type="entry name" value="D-Amino Acid Oxidase, subunit A, domain 2"/>
    <property type="match status" value="1"/>
</dbReference>
<dbReference type="InterPro" id="IPR006076">
    <property type="entry name" value="FAD-dep_OxRdtase"/>
</dbReference>
<accession>A0ABS4DUJ1</accession>
<sequence>MVSETFGASLWSAITAPATPYPQLAEDCEVDIIVVGAGYLGMNTAYQLAVSGLKVALIEATEPGFGASGRNTGFVVPTLKKALSPSSVVARFGEKRGEAFNAMIGGSGTHLFSLMRENRMDCAAEQTGWMQPAHSRSALAGCAAQVADWQQRGFSAELLDGAETERRTGMKGYHGAMLLSTGGQINPLAYARELARACVARGVRLFARSPVTDIVADGSRWIVKSANGQIRGGQVVLTTNAMVGKLCPKVDAAIIPTRSFQIATQRFGEDMQQRILSARSPIADSRRHLFAARWSPDGRIVGGGLVYPGPFRMARTRKRFEKRFQQFLPELGSVRAEYVWTGTVAVTLDALPRLFTLAPGLWAPIGCNGRGVALTAAFGRELANFLAGKVSADDFVVPITAPDPIPLRSFATLGPYFWLPYSEMKDRQETEIPA</sequence>
<proteinExistence type="predicted"/>
<reference evidence="3 4" key="1">
    <citation type="submission" date="2021-03" db="EMBL/GenBank/DDBJ databases">
        <title>Genomic Encyclopedia of Type Strains, Phase IV (KMG-IV): sequencing the most valuable type-strain genomes for metagenomic binning, comparative biology and taxonomic classification.</title>
        <authorList>
            <person name="Goeker M."/>
        </authorList>
    </citation>
    <scope>NUCLEOTIDE SEQUENCE [LARGE SCALE GENOMIC DNA]</scope>
    <source>
        <strain evidence="3 4">DSM 21600</strain>
    </source>
</reference>
<dbReference type="RefSeq" id="WP_209942415.1">
    <property type="nucleotide sequence ID" value="NZ_JAGGJU010000002.1"/>
</dbReference>
<evidence type="ECO:0000313" key="4">
    <source>
        <dbReference type="Proteomes" id="UP000759443"/>
    </source>
</evidence>
<evidence type="ECO:0000259" key="2">
    <source>
        <dbReference type="Pfam" id="PF01266"/>
    </source>
</evidence>
<dbReference type="Proteomes" id="UP000759443">
    <property type="component" value="Unassembled WGS sequence"/>
</dbReference>
<keyword evidence="4" id="KW-1185">Reference proteome</keyword>
<organism evidence="3 4">
    <name type="scientific">Rhizobium halophytocola</name>
    <dbReference type="NCBI Taxonomy" id="735519"/>
    <lineage>
        <taxon>Bacteria</taxon>
        <taxon>Pseudomonadati</taxon>
        <taxon>Pseudomonadota</taxon>
        <taxon>Alphaproteobacteria</taxon>
        <taxon>Hyphomicrobiales</taxon>
        <taxon>Rhizobiaceae</taxon>
        <taxon>Rhizobium/Agrobacterium group</taxon>
        <taxon>Rhizobium</taxon>
    </lineage>
</organism>
<dbReference type="PANTHER" id="PTHR13847">
    <property type="entry name" value="SARCOSINE DEHYDROGENASE-RELATED"/>
    <property type="match status" value="1"/>
</dbReference>
<dbReference type="InterPro" id="IPR036188">
    <property type="entry name" value="FAD/NAD-bd_sf"/>
</dbReference>
<evidence type="ECO:0000313" key="3">
    <source>
        <dbReference type="EMBL" id="MBP1849362.1"/>
    </source>
</evidence>
<gene>
    <name evidence="3" type="ORF">J2Z17_000783</name>
</gene>
<protein>
    <submittedName>
        <fullName evidence="3">Glycine/D-amino acid oxidase-like deaminating enzyme</fullName>
    </submittedName>
</protein>
<dbReference type="Pfam" id="PF01266">
    <property type="entry name" value="DAO"/>
    <property type="match status" value="1"/>
</dbReference>
<dbReference type="Gene3D" id="3.50.50.60">
    <property type="entry name" value="FAD/NAD(P)-binding domain"/>
    <property type="match status" value="1"/>
</dbReference>
<feature type="domain" description="FAD dependent oxidoreductase" evidence="2">
    <location>
        <begin position="31"/>
        <end position="384"/>
    </location>
</feature>
<evidence type="ECO:0000256" key="1">
    <source>
        <dbReference type="ARBA" id="ARBA00023002"/>
    </source>
</evidence>
<keyword evidence="1" id="KW-0560">Oxidoreductase</keyword>
<comment type="caution">
    <text evidence="3">The sequence shown here is derived from an EMBL/GenBank/DDBJ whole genome shotgun (WGS) entry which is preliminary data.</text>
</comment>